<keyword evidence="1" id="KW-0732">Signal</keyword>
<protein>
    <submittedName>
        <fullName evidence="2">Uncharacterized protein</fullName>
    </submittedName>
</protein>
<keyword evidence="3" id="KW-1185">Reference proteome</keyword>
<feature type="signal peptide" evidence="1">
    <location>
        <begin position="1"/>
        <end position="23"/>
    </location>
</feature>
<name>F9WM70_TRYVY</name>
<organism evidence="2 3">
    <name type="scientific">Trypanosoma vivax (strain Y486)</name>
    <dbReference type="NCBI Taxonomy" id="1055687"/>
    <lineage>
        <taxon>Eukaryota</taxon>
        <taxon>Discoba</taxon>
        <taxon>Euglenozoa</taxon>
        <taxon>Kinetoplastea</taxon>
        <taxon>Metakinetoplastina</taxon>
        <taxon>Trypanosomatida</taxon>
        <taxon>Trypanosomatidae</taxon>
        <taxon>Trypanosoma</taxon>
        <taxon>Duttonella</taxon>
    </lineage>
</organism>
<accession>F9WM70</accession>
<gene>
    <name evidence="2" type="ORF">TvY486_0013170</name>
</gene>
<dbReference type="Proteomes" id="UP000009027">
    <property type="component" value="Unassembled WGS sequence"/>
</dbReference>
<reference evidence="2 3" key="1">
    <citation type="journal article" date="2012" name="Proc. Natl. Acad. Sci. U.S.A.">
        <title>Antigenic diversity is generated by distinct evolutionary mechanisms in African trypanosome species.</title>
        <authorList>
            <person name="Jackson A.P."/>
            <person name="Berry A."/>
            <person name="Aslett M."/>
            <person name="Allison H.C."/>
            <person name="Burton P."/>
            <person name="Vavrova-Anderson J."/>
            <person name="Brown R."/>
            <person name="Browne H."/>
            <person name="Corton N."/>
            <person name="Hauser H."/>
            <person name="Gamble J."/>
            <person name="Gilderthorp R."/>
            <person name="Marcello L."/>
            <person name="McQuillan J."/>
            <person name="Otto T.D."/>
            <person name="Quail M.A."/>
            <person name="Sanders M.J."/>
            <person name="van Tonder A."/>
            <person name="Ginger M.L."/>
            <person name="Field M.C."/>
            <person name="Barry J.D."/>
            <person name="Hertz-Fowler C."/>
            <person name="Berriman M."/>
        </authorList>
    </citation>
    <scope>NUCLEOTIDE SEQUENCE</scope>
    <source>
        <strain evidence="2 3">Y486</strain>
    </source>
</reference>
<dbReference type="VEuPathDB" id="TriTrypDB:TvY486_0013170"/>
<evidence type="ECO:0000313" key="3">
    <source>
        <dbReference type="Proteomes" id="UP000009027"/>
    </source>
</evidence>
<evidence type="ECO:0000256" key="1">
    <source>
        <dbReference type="SAM" id="SignalP"/>
    </source>
</evidence>
<proteinExistence type="predicted"/>
<feature type="chain" id="PRO_5003389323" evidence="1">
    <location>
        <begin position="24"/>
        <end position="424"/>
    </location>
</feature>
<dbReference type="EMBL" id="CAEX01001548">
    <property type="protein sequence ID" value="CCD18621.1"/>
    <property type="molecule type" value="Genomic_DNA"/>
</dbReference>
<evidence type="ECO:0000313" key="2">
    <source>
        <dbReference type="EMBL" id="CCD18621.1"/>
    </source>
</evidence>
<sequence>MSVMRFFLLLLLPVCFVLPASRADNCRESSKNMTDVRKCAVRDLLWGWLNVTNKTAVRAEKVMQNATALRDRADKVKVEAQMSLDAAKDVLSRLGKTNYEKIDTVVQTVKMLESVIVEVNASRIKAERAKNNAKESMDAAINGYSDILRAAKVIAGPRETEKIHICYDNALHEIGMITVGDGGCPEEVLVSKNLTKVVDKLDVMGNLSEWKSEMLESLNSTYVKITTNKSTCHWTFNNDKEKFQHMKETINSAADKLWDALKEFDAADLTLQEAQRNVTNAGDEVEVVKTTMHSRFKQNGVALCAMLGWRVKLGTQLTATVGRLGDTERHTASRVKNATDLLANAIETNEVVQSVAGAISQLLKSGPLPSAAKLFASGDISSANENAKRFKDAATLSAQSATTAKESTTELEVQMETIRKSSNV</sequence>
<dbReference type="AlphaFoldDB" id="F9WM70"/>